<dbReference type="Gene3D" id="3.40.710.10">
    <property type="entry name" value="DD-peptidase/beta-lactamase superfamily"/>
    <property type="match status" value="1"/>
</dbReference>
<feature type="transmembrane region" description="Helical" evidence="2">
    <location>
        <begin position="489"/>
        <end position="511"/>
    </location>
</feature>
<evidence type="ECO:0000313" key="4">
    <source>
        <dbReference type="EMBL" id="RNG01331.1"/>
    </source>
</evidence>
<reference evidence="4 5" key="1">
    <citation type="submission" date="2018-11" db="EMBL/GenBank/DDBJ databases">
        <title>The Potential of Streptomyces as Biocontrol Agents against the Tomato grey mould, Botrytis cinerea (Gray mold) Frontiers in Microbiology.</title>
        <authorList>
            <person name="Li D."/>
        </authorList>
    </citation>
    <scope>NUCLEOTIDE SEQUENCE [LARGE SCALE GENOMIC DNA]</scope>
    <source>
        <strain evidence="4 5">NEAU-LD23</strain>
    </source>
</reference>
<dbReference type="EMBL" id="RIBZ01000675">
    <property type="protein sequence ID" value="RNG01331.1"/>
    <property type="molecule type" value="Genomic_DNA"/>
</dbReference>
<sequence>MAVPKRKDVIASSRCTQKYAVGSPASSKASPLASFHKFLTKVNQMAQLQTPKASRNQDTGRLSFMVSSMGTRPRTSTRGATARKAAVLSPSATAAGTFADVPISSNTFTSRSAAAPPAITAALLLSTLMSPLLASPALAADDPGGAKGAEAAKPPARMSTVGGARLGRPGTQVDPKRGAPALPKGLSGKSWMVADAESGEVLAAHNAHWRLPPASTLKMLFADTVLPKFPKTQKHTVRASDLAGMGAGSSLVGVKENLDYTVHDLWLGVFLRSGNDAVHVLSAMNGGVPATVRDMQAHAKKLNALDTHVVTPDGYDEDGQYSSAYDLTLFARSGLQNADFREYCATATAQFPGEYKKDKKGKKVRMSFGIQNTDRLLTGIDVKAYKGLAGVKNGYTSKAGSTFTGVAQRGKRVLLVTVMNPQKSEPYGVYKETAKLFDWGFNAADSVNPVGTLVRPGPAGLNQSQASADGKKNGDEHTQASISGGDSGGMWTAAGIAAGSLAVLGAVAYAVHRRWPRRG</sequence>
<feature type="domain" description="Peptidase S11 D-alanyl-D-alanine carboxypeptidase A N-terminal" evidence="3">
    <location>
        <begin position="185"/>
        <end position="421"/>
    </location>
</feature>
<comment type="caution">
    <text evidence="4">The sequence shown here is derived from an EMBL/GenBank/DDBJ whole genome shotgun (WGS) entry which is preliminary data.</text>
</comment>
<keyword evidence="2" id="KW-0812">Transmembrane</keyword>
<accession>A0A3M8UCI4</accession>
<evidence type="ECO:0000256" key="2">
    <source>
        <dbReference type="SAM" id="Phobius"/>
    </source>
</evidence>
<feature type="compositionally biased region" description="Basic and acidic residues" evidence="1">
    <location>
        <begin position="469"/>
        <end position="478"/>
    </location>
</feature>
<proteinExistence type="predicted"/>
<evidence type="ECO:0000313" key="5">
    <source>
        <dbReference type="Proteomes" id="UP000275401"/>
    </source>
</evidence>
<protein>
    <submittedName>
        <fullName evidence="4">DUF5136 domain-containing protein</fullName>
    </submittedName>
</protein>
<dbReference type="PANTHER" id="PTHR21581:SF33">
    <property type="entry name" value="D-ALANYL-D-ALANINE CARBOXYPEPTIDASE DACB"/>
    <property type="match status" value="1"/>
</dbReference>
<dbReference type="InterPro" id="IPR012338">
    <property type="entry name" value="Beta-lactam/transpept-like"/>
</dbReference>
<evidence type="ECO:0000259" key="3">
    <source>
        <dbReference type="Pfam" id="PF00768"/>
    </source>
</evidence>
<keyword evidence="5" id="KW-1185">Reference proteome</keyword>
<keyword evidence="2" id="KW-0472">Membrane</keyword>
<dbReference type="Pfam" id="PF00768">
    <property type="entry name" value="Peptidase_S11"/>
    <property type="match status" value="1"/>
</dbReference>
<gene>
    <name evidence="4" type="ORF">EEJ42_35420</name>
</gene>
<dbReference type="GO" id="GO:0006508">
    <property type="term" value="P:proteolysis"/>
    <property type="evidence" value="ECO:0007669"/>
    <property type="project" value="InterPro"/>
</dbReference>
<keyword evidence="2" id="KW-1133">Transmembrane helix</keyword>
<dbReference type="AlphaFoldDB" id="A0A3M8UCI4"/>
<evidence type="ECO:0000256" key="1">
    <source>
        <dbReference type="SAM" id="MobiDB-lite"/>
    </source>
</evidence>
<organism evidence="4 5">
    <name type="scientific">Streptomyces botrytidirepellens</name>
    <dbReference type="NCBI Taxonomy" id="2486417"/>
    <lineage>
        <taxon>Bacteria</taxon>
        <taxon>Bacillati</taxon>
        <taxon>Actinomycetota</taxon>
        <taxon>Actinomycetes</taxon>
        <taxon>Kitasatosporales</taxon>
        <taxon>Streptomycetaceae</taxon>
        <taxon>Streptomyces</taxon>
    </lineage>
</organism>
<dbReference type="InterPro" id="IPR001967">
    <property type="entry name" value="Peptidase_S11_N"/>
</dbReference>
<feature type="region of interest" description="Disordered" evidence="1">
    <location>
        <begin position="455"/>
        <end position="485"/>
    </location>
</feature>
<dbReference type="Proteomes" id="UP000275401">
    <property type="component" value="Unassembled WGS sequence"/>
</dbReference>
<dbReference type="PANTHER" id="PTHR21581">
    <property type="entry name" value="D-ALANYL-D-ALANINE CARBOXYPEPTIDASE"/>
    <property type="match status" value="1"/>
</dbReference>
<dbReference type="SUPFAM" id="SSF56601">
    <property type="entry name" value="beta-lactamase/transpeptidase-like"/>
    <property type="match status" value="1"/>
</dbReference>
<name>A0A3M8UCI4_9ACTN</name>
<feature type="compositionally biased region" description="Low complexity" evidence="1">
    <location>
        <begin position="140"/>
        <end position="156"/>
    </location>
</feature>
<feature type="region of interest" description="Disordered" evidence="1">
    <location>
        <begin position="140"/>
        <end position="184"/>
    </location>
</feature>
<dbReference type="GO" id="GO:0009002">
    <property type="term" value="F:serine-type D-Ala-D-Ala carboxypeptidase activity"/>
    <property type="evidence" value="ECO:0007669"/>
    <property type="project" value="InterPro"/>
</dbReference>